<accession>A0A0C9Z1Q7</accession>
<dbReference type="Proteomes" id="UP000054018">
    <property type="component" value="Unassembled WGS sequence"/>
</dbReference>
<sequence length="85" mass="9825">MVPFEVEGQASHLSNLTTRWSSEDHPGVIDHLSSLRCITPTGWENCAFERWSEDDRSSTTRLFHQCILFFVFGRKSTLEKRPGVR</sequence>
<dbReference type="HOGENOM" id="CLU_2513523_0_0_1"/>
<keyword evidence="2" id="KW-1185">Reference proteome</keyword>
<organism evidence="1 2">
    <name type="scientific">Pisolithus microcarpus 441</name>
    <dbReference type="NCBI Taxonomy" id="765257"/>
    <lineage>
        <taxon>Eukaryota</taxon>
        <taxon>Fungi</taxon>
        <taxon>Dikarya</taxon>
        <taxon>Basidiomycota</taxon>
        <taxon>Agaricomycotina</taxon>
        <taxon>Agaricomycetes</taxon>
        <taxon>Agaricomycetidae</taxon>
        <taxon>Boletales</taxon>
        <taxon>Sclerodermatineae</taxon>
        <taxon>Pisolithaceae</taxon>
        <taxon>Pisolithus</taxon>
    </lineage>
</organism>
<proteinExistence type="predicted"/>
<evidence type="ECO:0000313" key="1">
    <source>
        <dbReference type="EMBL" id="KIK20209.1"/>
    </source>
</evidence>
<name>A0A0C9Z1Q7_9AGAM</name>
<evidence type="ECO:0000313" key="2">
    <source>
        <dbReference type="Proteomes" id="UP000054018"/>
    </source>
</evidence>
<dbReference type="EMBL" id="KN833770">
    <property type="protein sequence ID" value="KIK20209.1"/>
    <property type="molecule type" value="Genomic_DNA"/>
</dbReference>
<protein>
    <submittedName>
        <fullName evidence="1">Uncharacterized protein</fullName>
    </submittedName>
</protein>
<dbReference type="AlphaFoldDB" id="A0A0C9Z1Q7"/>
<reference evidence="1 2" key="1">
    <citation type="submission" date="2014-04" db="EMBL/GenBank/DDBJ databases">
        <authorList>
            <consortium name="DOE Joint Genome Institute"/>
            <person name="Kuo A."/>
            <person name="Kohler A."/>
            <person name="Costa M.D."/>
            <person name="Nagy L.G."/>
            <person name="Floudas D."/>
            <person name="Copeland A."/>
            <person name="Barry K.W."/>
            <person name="Cichocki N."/>
            <person name="Veneault-Fourrey C."/>
            <person name="LaButti K."/>
            <person name="Lindquist E.A."/>
            <person name="Lipzen A."/>
            <person name="Lundell T."/>
            <person name="Morin E."/>
            <person name="Murat C."/>
            <person name="Sun H."/>
            <person name="Tunlid A."/>
            <person name="Henrissat B."/>
            <person name="Grigoriev I.V."/>
            <person name="Hibbett D.S."/>
            <person name="Martin F."/>
            <person name="Nordberg H.P."/>
            <person name="Cantor M.N."/>
            <person name="Hua S.X."/>
        </authorList>
    </citation>
    <scope>NUCLEOTIDE SEQUENCE [LARGE SCALE GENOMIC DNA]</scope>
    <source>
        <strain evidence="1 2">441</strain>
    </source>
</reference>
<gene>
    <name evidence="1" type="ORF">PISMIDRAFT_682496</name>
</gene>
<reference evidence="2" key="2">
    <citation type="submission" date="2015-01" db="EMBL/GenBank/DDBJ databases">
        <title>Evolutionary Origins and Diversification of the Mycorrhizal Mutualists.</title>
        <authorList>
            <consortium name="DOE Joint Genome Institute"/>
            <consortium name="Mycorrhizal Genomics Consortium"/>
            <person name="Kohler A."/>
            <person name="Kuo A."/>
            <person name="Nagy L.G."/>
            <person name="Floudas D."/>
            <person name="Copeland A."/>
            <person name="Barry K.W."/>
            <person name="Cichocki N."/>
            <person name="Veneault-Fourrey C."/>
            <person name="LaButti K."/>
            <person name="Lindquist E.A."/>
            <person name="Lipzen A."/>
            <person name="Lundell T."/>
            <person name="Morin E."/>
            <person name="Murat C."/>
            <person name="Riley R."/>
            <person name="Ohm R."/>
            <person name="Sun H."/>
            <person name="Tunlid A."/>
            <person name="Henrissat B."/>
            <person name="Grigoriev I.V."/>
            <person name="Hibbett D.S."/>
            <person name="Martin F."/>
        </authorList>
    </citation>
    <scope>NUCLEOTIDE SEQUENCE [LARGE SCALE GENOMIC DNA]</scope>
    <source>
        <strain evidence="2">441</strain>
    </source>
</reference>